<dbReference type="PROSITE" id="PS51352">
    <property type="entry name" value="THIOREDOXIN_2"/>
    <property type="match status" value="1"/>
</dbReference>
<feature type="domain" description="Thioredoxin" evidence="6">
    <location>
        <begin position="68"/>
        <end position="235"/>
    </location>
</feature>
<keyword evidence="5" id="KW-0472">Membrane</keyword>
<name>A0A430JJ09_9BACL</name>
<protein>
    <submittedName>
        <fullName evidence="7">SCO family protein</fullName>
    </submittedName>
</protein>
<dbReference type="CDD" id="cd02968">
    <property type="entry name" value="SCO"/>
    <property type="match status" value="1"/>
</dbReference>
<feature type="transmembrane region" description="Helical" evidence="5">
    <location>
        <begin position="40"/>
        <end position="62"/>
    </location>
</feature>
<dbReference type="GO" id="GO:0046872">
    <property type="term" value="F:metal ion binding"/>
    <property type="evidence" value="ECO:0007669"/>
    <property type="project" value="UniProtKB-KW"/>
</dbReference>
<gene>
    <name evidence="7" type="ORF">EJQ19_04470</name>
</gene>
<evidence type="ECO:0000256" key="3">
    <source>
        <dbReference type="PIRSR" id="PIRSR603782-1"/>
    </source>
</evidence>
<dbReference type="InterPro" id="IPR003782">
    <property type="entry name" value="SCO1/SenC"/>
</dbReference>
<dbReference type="SUPFAM" id="SSF52833">
    <property type="entry name" value="Thioredoxin-like"/>
    <property type="match status" value="1"/>
</dbReference>
<evidence type="ECO:0000313" key="8">
    <source>
        <dbReference type="Proteomes" id="UP000276128"/>
    </source>
</evidence>
<dbReference type="Pfam" id="PF02630">
    <property type="entry name" value="SCO1-SenC"/>
    <property type="match status" value="1"/>
</dbReference>
<comment type="similarity">
    <text evidence="1">Belongs to the SCO1/2 family.</text>
</comment>
<dbReference type="AlphaFoldDB" id="A0A430JJ09"/>
<comment type="caution">
    <text evidence="7">The sequence shown here is derived from an EMBL/GenBank/DDBJ whole genome shotgun (WGS) entry which is preliminary data.</text>
</comment>
<feature type="binding site" evidence="3">
    <location>
        <position position="106"/>
    </location>
    <ligand>
        <name>Cu cation</name>
        <dbReference type="ChEBI" id="CHEBI:23378"/>
    </ligand>
</feature>
<dbReference type="OrthoDB" id="9811998at2"/>
<dbReference type="Proteomes" id="UP000276128">
    <property type="component" value="Unassembled WGS sequence"/>
</dbReference>
<organism evidence="7 8">
    <name type="scientific">Paenibacillus whitsoniae</name>
    <dbReference type="NCBI Taxonomy" id="2496558"/>
    <lineage>
        <taxon>Bacteria</taxon>
        <taxon>Bacillati</taxon>
        <taxon>Bacillota</taxon>
        <taxon>Bacilli</taxon>
        <taxon>Bacillales</taxon>
        <taxon>Paenibacillaceae</taxon>
        <taxon>Paenibacillus</taxon>
    </lineage>
</organism>
<feature type="binding site" evidence="3">
    <location>
        <position position="197"/>
    </location>
    <ligand>
        <name>Cu cation</name>
        <dbReference type="ChEBI" id="CHEBI:23378"/>
    </ligand>
</feature>
<dbReference type="InterPro" id="IPR013766">
    <property type="entry name" value="Thioredoxin_domain"/>
</dbReference>
<feature type="binding site" evidence="3">
    <location>
        <position position="110"/>
    </location>
    <ligand>
        <name>Cu cation</name>
        <dbReference type="ChEBI" id="CHEBI:23378"/>
    </ligand>
</feature>
<evidence type="ECO:0000256" key="5">
    <source>
        <dbReference type="SAM" id="Phobius"/>
    </source>
</evidence>
<proteinExistence type="inferred from homology"/>
<reference evidence="7 8" key="1">
    <citation type="submission" date="2018-12" db="EMBL/GenBank/DDBJ databases">
        <title>Bacillus ochoae sp. nov., Paenibacillus whitsoniae sp. nov., Paenibacillus spiritus sp. nov. Isolated from the Mars Exploration Rover during spacecraft assembly.</title>
        <authorList>
            <person name="Seuylemezian A."/>
            <person name="Vaishampayan P."/>
        </authorList>
    </citation>
    <scope>NUCLEOTIDE SEQUENCE [LARGE SCALE GENOMIC DNA]</scope>
    <source>
        <strain evidence="7 8">MER 54</strain>
    </source>
</reference>
<keyword evidence="5" id="KW-0812">Transmembrane</keyword>
<dbReference type="PANTHER" id="PTHR12151:SF25">
    <property type="entry name" value="LINALOOL DEHYDRATASE_ISOMERASE DOMAIN-CONTAINING PROTEIN"/>
    <property type="match status" value="1"/>
</dbReference>
<feature type="disulfide bond" description="Redox-active" evidence="4">
    <location>
        <begin position="106"/>
        <end position="110"/>
    </location>
</feature>
<keyword evidence="8" id="KW-1185">Reference proteome</keyword>
<keyword evidence="5" id="KW-1133">Transmembrane helix</keyword>
<sequence length="237" mass="26518">MSLHIRLPQAYIRCRLTSLRLRQPIKERMSMKMHMAYRKFWLIPGAILILAVIGCCITIGIWQSGPKLPKLRTAPTFSLPNIQGSPVGLSDSAGKVRLIEFFFANCPDICPATTMNMVTMQNHLSESGIFGNQVEFLSITFDPERDTPEALTAYAKQIGINQGPGWQLLRGTEQETQQIANNFGIMVVKQKDGQFAHSIKSLFLIDGEGVIRQVFDMGTTMDTTEIEKSIKKLVKSL</sequence>
<keyword evidence="2 3" id="KW-0186">Copper</keyword>
<evidence type="ECO:0000313" key="7">
    <source>
        <dbReference type="EMBL" id="RTE10993.1"/>
    </source>
</evidence>
<keyword evidence="3" id="KW-0479">Metal-binding</keyword>
<dbReference type="PANTHER" id="PTHR12151">
    <property type="entry name" value="ELECTRON TRANSPORT PROTIN SCO1/SENC FAMILY MEMBER"/>
    <property type="match status" value="1"/>
</dbReference>
<dbReference type="EMBL" id="RXHU01000014">
    <property type="protein sequence ID" value="RTE10993.1"/>
    <property type="molecule type" value="Genomic_DNA"/>
</dbReference>
<dbReference type="Gene3D" id="3.40.30.10">
    <property type="entry name" value="Glutaredoxin"/>
    <property type="match status" value="1"/>
</dbReference>
<dbReference type="InterPro" id="IPR036249">
    <property type="entry name" value="Thioredoxin-like_sf"/>
</dbReference>
<evidence type="ECO:0000256" key="1">
    <source>
        <dbReference type="ARBA" id="ARBA00010996"/>
    </source>
</evidence>
<evidence type="ECO:0000256" key="2">
    <source>
        <dbReference type="ARBA" id="ARBA00023008"/>
    </source>
</evidence>
<accession>A0A430JJ09</accession>
<keyword evidence="4" id="KW-1015">Disulfide bond</keyword>
<evidence type="ECO:0000259" key="6">
    <source>
        <dbReference type="PROSITE" id="PS51352"/>
    </source>
</evidence>
<evidence type="ECO:0000256" key="4">
    <source>
        <dbReference type="PIRSR" id="PIRSR603782-2"/>
    </source>
</evidence>